<keyword evidence="3" id="KW-1185">Reference proteome</keyword>
<dbReference type="InterPro" id="IPR038636">
    <property type="entry name" value="Wzi_sf"/>
</dbReference>
<name>A0A4Q7YWA6_9BACT</name>
<evidence type="ECO:0000313" key="2">
    <source>
        <dbReference type="EMBL" id="RZU41373.1"/>
    </source>
</evidence>
<dbReference type="EMBL" id="SHKW01000001">
    <property type="protein sequence ID" value="RZU41373.1"/>
    <property type="molecule type" value="Genomic_DNA"/>
</dbReference>
<dbReference type="AlphaFoldDB" id="A0A4Q7YWA6"/>
<organism evidence="2 3">
    <name type="scientific">Edaphobacter modestus</name>
    <dbReference type="NCBI Taxonomy" id="388466"/>
    <lineage>
        <taxon>Bacteria</taxon>
        <taxon>Pseudomonadati</taxon>
        <taxon>Acidobacteriota</taxon>
        <taxon>Terriglobia</taxon>
        <taxon>Terriglobales</taxon>
        <taxon>Acidobacteriaceae</taxon>
        <taxon>Edaphobacter</taxon>
    </lineage>
</organism>
<proteinExistence type="predicted"/>
<dbReference type="Pfam" id="PF14052">
    <property type="entry name" value="Caps_assemb_Wzi"/>
    <property type="match status" value="1"/>
</dbReference>
<dbReference type="Gene3D" id="2.40.160.130">
    <property type="entry name" value="Capsule assembly protein Wzi"/>
    <property type="match status" value="1"/>
</dbReference>
<sequence>MLASRTFTVILMSLMFNANRQAAGFSGPGDRSQSNAANMASPYVPVESWIYPAFELLAAKGYVQSAFFNLRPWTRLDCARLLEEADDLTADEPVSDDVAKTLRALRLEFASELRRRAGGRNVEFRIESIDQRITSISGRPLTDGYHFAESHVDDYGRPFGQGVNLYSGMSVRATAGPFAAYVRGEIQRVPSAPVPNASAQQQIAAADFTPAAASGLPSNFLRGRLLDANISYAFANNQLTFGKQTLWWGPARSGSTLFSNNAEPITMLRYDRVRPFKLPGFLNLLGPIRAQLLVGRLDGAQYIHTDHQTFGTPGVALGNQPWIHGEKVTFEPTPNFQFGVSRTVLFGGQGAPVTTSTFLRSVFSVGTGDEENDPGDRRVAFDAEYRIPGLRECLTGYIDTFTEDEPFPLNYAKRSVWISGFALRCVPRVPHLTIRAEGLVSPHRDEFPGYYYFNVHYLSGYTNNRQLIGSWIGREGYGEQMWATWQVSPRSSLEVSGRSMNSSSEFLHGGYVRDFRATADIALSSEWQLRLEDQAEWWRFPLLSPQPQRNNELTLQLSYKPMGRTK</sequence>
<accession>A0A4Q7YWA6</accession>
<feature type="signal peptide" evidence="1">
    <location>
        <begin position="1"/>
        <end position="22"/>
    </location>
</feature>
<reference evidence="2 3" key="1">
    <citation type="submission" date="2019-02" db="EMBL/GenBank/DDBJ databases">
        <title>Genomic Encyclopedia of Archaeal and Bacterial Type Strains, Phase II (KMG-II): from individual species to whole genera.</title>
        <authorList>
            <person name="Goeker M."/>
        </authorList>
    </citation>
    <scope>NUCLEOTIDE SEQUENCE [LARGE SCALE GENOMIC DNA]</scope>
    <source>
        <strain evidence="2 3">DSM 18101</strain>
    </source>
</reference>
<protein>
    <submittedName>
        <fullName evidence="2">Capsule assembly protein Wzi</fullName>
    </submittedName>
</protein>
<comment type="caution">
    <text evidence="2">The sequence shown here is derived from an EMBL/GenBank/DDBJ whole genome shotgun (WGS) entry which is preliminary data.</text>
</comment>
<dbReference type="Proteomes" id="UP000292958">
    <property type="component" value="Unassembled WGS sequence"/>
</dbReference>
<evidence type="ECO:0000313" key="3">
    <source>
        <dbReference type="Proteomes" id="UP000292958"/>
    </source>
</evidence>
<keyword evidence="1" id="KW-0732">Signal</keyword>
<feature type="chain" id="PRO_5020450545" evidence="1">
    <location>
        <begin position="23"/>
        <end position="566"/>
    </location>
</feature>
<dbReference type="InterPro" id="IPR026950">
    <property type="entry name" value="Caps_assemb_Wzi"/>
</dbReference>
<gene>
    <name evidence="2" type="ORF">BDD14_2895</name>
</gene>
<evidence type="ECO:0000256" key="1">
    <source>
        <dbReference type="SAM" id="SignalP"/>
    </source>
</evidence>